<keyword evidence="1" id="KW-0720">Serine protease</keyword>
<accession>A0AB36T929</accession>
<evidence type="ECO:0008006" key="4">
    <source>
        <dbReference type="Google" id="ProtNLM"/>
    </source>
</evidence>
<comment type="caution">
    <text evidence="2">The sequence shown here is derived from an EMBL/GenBank/DDBJ whole genome shotgun (WGS) entry which is preliminary data.</text>
</comment>
<name>A0AB36T929_9BACI</name>
<evidence type="ECO:0000256" key="1">
    <source>
        <dbReference type="ARBA" id="ARBA00022825"/>
    </source>
</evidence>
<dbReference type="EMBL" id="NUAP01000018">
    <property type="protein sequence ID" value="PEN90198.1"/>
    <property type="molecule type" value="Genomic_DNA"/>
</dbReference>
<proteinExistence type="predicted"/>
<dbReference type="Proteomes" id="UP000220078">
    <property type="component" value="Unassembled WGS sequence"/>
</dbReference>
<dbReference type="InterPro" id="IPR009003">
    <property type="entry name" value="Peptidase_S1_PA"/>
</dbReference>
<organism evidence="2 3">
    <name type="scientific">Bacillus toyonensis</name>
    <dbReference type="NCBI Taxonomy" id="155322"/>
    <lineage>
        <taxon>Bacteria</taxon>
        <taxon>Bacillati</taxon>
        <taxon>Bacillota</taxon>
        <taxon>Bacilli</taxon>
        <taxon>Bacillales</taxon>
        <taxon>Bacillaceae</taxon>
        <taxon>Bacillus</taxon>
        <taxon>Bacillus cereus group</taxon>
    </lineage>
</organism>
<gene>
    <name evidence="2" type="ORF">CN551_07540</name>
</gene>
<dbReference type="GO" id="GO:0008236">
    <property type="term" value="F:serine-type peptidase activity"/>
    <property type="evidence" value="ECO:0007669"/>
    <property type="project" value="UniProtKB-KW"/>
</dbReference>
<reference evidence="2 3" key="1">
    <citation type="submission" date="2017-09" db="EMBL/GenBank/DDBJ databases">
        <title>Large-scale bioinformatics analysis of Bacillus genomes uncovers conserved roles of natural products in bacterial physiology.</title>
        <authorList>
            <consortium name="Agbiome Team Llc"/>
            <person name="Bleich R.M."/>
            <person name="Kirk G.J."/>
            <person name="Santa Maria K.C."/>
            <person name="Allen S.E."/>
            <person name="Farag S."/>
            <person name="Shank E.A."/>
            <person name="Bowers A."/>
        </authorList>
    </citation>
    <scope>NUCLEOTIDE SEQUENCE [LARGE SCALE GENOMIC DNA]</scope>
    <source>
        <strain evidence="2 3">AFS027629</strain>
    </source>
</reference>
<evidence type="ECO:0000313" key="3">
    <source>
        <dbReference type="Proteomes" id="UP000220078"/>
    </source>
</evidence>
<dbReference type="SUPFAM" id="SSF50494">
    <property type="entry name" value="Trypsin-like serine proteases"/>
    <property type="match status" value="1"/>
</dbReference>
<sequence length="355" mass="40502">MVSKNIEKAICRLTCGKDKATAFLISEKQAITARHAIEGYYESGNKIHLEFLNLSNTPIVCEAIPVDIEGSGCISVLNLDTEISSEVYLQFCDYCIEKDDYYETFGYPVAKWNVGERTISYVSRRIDESMTGFYDWDVDLNHNSNIADFKGLSGAPLFINEMLVGVVLAESMEKGKAVSLGAVSIEKIADILLSLNVTIKEKVLDYDLNEIYEIDEDSKYLDAIFIAKLESADIYDHEDCQLEFFNADIAKSSIEGRGINTEIQQFTMLRHNLKSVWKTDHRTYEEEKNGNYLLAKVYRRVEDLCETTLKSDLPLSLMVKKGMLHQLADECKVGWTKNYRKRLQEYLAEKEQTND</sequence>
<dbReference type="RefSeq" id="WP_097879325.1">
    <property type="nucleotide sequence ID" value="NZ_JBALST010000341.1"/>
</dbReference>
<keyword evidence="1" id="KW-0378">Hydrolase</keyword>
<dbReference type="AlphaFoldDB" id="A0AB36T929"/>
<protein>
    <recommendedName>
        <fullName evidence="4">Serine protease</fullName>
    </recommendedName>
</protein>
<keyword evidence="1" id="KW-0645">Protease</keyword>
<evidence type="ECO:0000313" key="2">
    <source>
        <dbReference type="EMBL" id="PEN90198.1"/>
    </source>
</evidence>